<keyword evidence="1" id="KW-0808">Transferase</keyword>
<dbReference type="EMBL" id="CP022743">
    <property type="protein sequence ID" value="ASU34405.1"/>
    <property type="molecule type" value="Genomic_DNA"/>
</dbReference>
<dbReference type="InterPro" id="IPR029044">
    <property type="entry name" value="Nucleotide-diphossugar_trans"/>
</dbReference>
<dbReference type="GO" id="GO:0016757">
    <property type="term" value="F:glycosyltransferase activity"/>
    <property type="evidence" value="ECO:0007669"/>
    <property type="project" value="UniProtKB-KW"/>
</dbReference>
<dbReference type="OrthoDB" id="9801954at2"/>
<dbReference type="SUPFAM" id="SSF53448">
    <property type="entry name" value="Nucleotide-diphospho-sugar transferases"/>
    <property type="match status" value="1"/>
</dbReference>
<evidence type="ECO:0000313" key="2">
    <source>
        <dbReference type="Proteomes" id="UP000215002"/>
    </source>
</evidence>
<dbReference type="Gene3D" id="3.90.550.10">
    <property type="entry name" value="Spore Coat Polysaccharide Biosynthesis Protein SpsA, Chain A"/>
    <property type="match status" value="1"/>
</dbReference>
<evidence type="ECO:0000313" key="1">
    <source>
        <dbReference type="EMBL" id="ASU34405.1"/>
    </source>
</evidence>
<organism evidence="1 2">
    <name type="scientific">Mucilaginibacter xinganensis</name>
    <dbReference type="NCBI Taxonomy" id="1234841"/>
    <lineage>
        <taxon>Bacteria</taxon>
        <taxon>Pseudomonadati</taxon>
        <taxon>Bacteroidota</taxon>
        <taxon>Sphingobacteriia</taxon>
        <taxon>Sphingobacteriales</taxon>
        <taxon>Sphingobacteriaceae</taxon>
        <taxon>Mucilaginibacter</taxon>
    </lineage>
</organism>
<reference evidence="1 2" key="1">
    <citation type="submission" date="2017-08" db="EMBL/GenBank/DDBJ databases">
        <title>Complete genome sequence of Mucilaginibacter sp. strain BJC16-A31.</title>
        <authorList>
            <consortium name="Henan University of Science and Technology"/>
            <person name="You X."/>
        </authorList>
    </citation>
    <scope>NUCLEOTIDE SEQUENCE [LARGE SCALE GENOMIC DNA]</scope>
    <source>
        <strain evidence="1 2">BJC16-A31</strain>
    </source>
</reference>
<name>A0A223NX20_9SPHI</name>
<gene>
    <name evidence="1" type="ORF">MuYL_2518</name>
</gene>
<protein>
    <submittedName>
        <fullName evidence="1">N-terminal domain of galactosyltransferase</fullName>
    </submittedName>
</protein>
<dbReference type="AlphaFoldDB" id="A0A223NX20"/>
<sequence>MGKEVIKIGIAISSHNRPEVSRQTFDILDKLRPKNSLIGLVDDASINPPFGFSNSYINQYRFERHVGVSMVKNKCLELLYSACCTHFFLFDDDCRPVLANWWKPYINSRLEHATWTFDRPLVSEVENQYREFEKPNGCMMYFTRTAVNTIGGWDMSFTGYGYEHVNVSDRAFNAGLTPRRYVDVWHNSPLFELADCQSSFTPEDRACIPSNFKLYQEKYLSKEFKPFK</sequence>
<dbReference type="Proteomes" id="UP000215002">
    <property type="component" value="Chromosome"/>
</dbReference>
<keyword evidence="1" id="KW-0328">Glycosyltransferase</keyword>
<proteinExistence type="predicted"/>
<dbReference type="RefSeq" id="WP_094570765.1">
    <property type="nucleotide sequence ID" value="NZ_CP022743.1"/>
</dbReference>
<dbReference type="KEGG" id="muc:MuYL_2518"/>
<accession>A0A223NX20</accession>
<keyword evidence="2" id="KW-1185">Reference proteome</keyword>